<dbReference type="Proteomes" id="UP000008204">
    <property type="component" value="Chromosome"/>
</dbReference>
<dbReference type="AlphaFoldDB" id="B7JZC9"/>
<organism evidence="1 2">
    <name type="scientific">Rippkaea orientalis (strain PCC 8801 / RF-1)</name>
    <name type="common">Cyanothece sp. (strain PCC 8801)</name>
    <dbReference type="NCBI Taxonomy" id="41431"/>
    <lineage>
        <taxon>Bacteria</taxon>
        <taxon>Bacillati</taxon>
        <taxon>Cyanobacteriota</taxon>
        <taxon>Cyanophyceae</taxon>
        <taxon>Oscillatoriophycideae</taxon>
        <taxon>Chroococcales</taxon>
        <taxon>Aphanothecaceae</taxon>
        <taxon>Rippkaea</taxon>
        <taxon>Rippkaea orientalis</taxon>
    </lineage>
</organism>
<proteinExistence type="predicted"/>
<reference evidence="2" key="1">
    <citation type="journal article" date="2011" name="MBio">
        <title>Novel metabolic attributes of the genus Cyanothece, comprising a group of unicellular nitrogen-fixing Cyanobacteria.</title>
        <authorList>
            <person name="Bandyopadhyay A."/>
            <person name="Elvitigala T."/>
            <person name="Welsh E."/>
            <person name="Stockel J."/>
            <person name="Liberton M."/>
            <person name="Min H."/>
            <person name="Sherman L.A."/>
            <person name="Pakrasi H.B."/>
        </authorList>
    </citation>
    <scope>NUCLEOTIDE SEQUENCE [LARGE SCALE GENOMIC DNA]</scope>
    <source>
        <strain evidence="2">PCC 8801</strain>
    </source>
</reference>
<protein>
    <submittedName>
        <fullName evidence="1">Uncharacterized protein</fullName>
    </submittedName>
</protein>
<dbReference type="KEGG" id="cyp:PCC8801_3372"/>
<gene>
    <name evidence="1" type="ordered locus">PCC8801_3372</name>
</gene>
<name>B7JZC9_RIPO1</name>
<evidence type="ECO:0000313" key="1">
    <source>
        <dbReference type="EMBL" id="ACK67340.1"/>
    </source>
</evidence>
<dbReference type="HOGENOM" id="CLU_3403112_0_0_3"/>
<accession>B7JZC9</accession>
<evidence type="ECO:0000313" key="2">
    <source>
        <dbReference type="Proteomes" id="UP000008204"/>
    </source>
</evidence>
<keyword evidence="2" id="KW-1185">Reference proteome</keyword>
<dbReference type="EMBL" id="CP001287">
    <property type="protein sequence ID" value="ACK67340.1"/>
    <property type="molecule type" value="Genomic_DNA"/>
</dbReference>
<sequence>MSFSSILLEVRKICQRQISLFSGEDFTTEF</sequence>